<reference evidence="6" key="1">
    <citation type="submission" date="2022-01" db="EMBL/GenBank/DDBJ databases">
        <authorList>
            <person name="King R."/>
        </authorList>
    </citation>
    <scope>NUCLEOTIDE SEQUENCE</scope>
</reference>
<dbReference type="AlphaFoldDB" id="A0A9P0HTZ7"/>
<accession>A0A9P0HTZ7</accession>
<feature type="domain" description="Lipase" evidence="5">
    <location>
        <begin position="103"/>
        <end position="336"/>
    </location>
</feature>
<dbReference type="GO" id="GO:0005615">
    <property type="term" value="C:extracellular space"/>
    <property type="evidence" value="ECO:0007669"/>
    <property type="project" value="TreeGrafter"/>
</dbReference>
<dbReference type="OrthoDB" id="199913at2759"/>
<keyword evidence="3" id="KW-0964">Secreted</keyword>
<evidence type="ECO:0000256" key="4">
    <source>
        <dbReference type="RuleBase" id="RU004262"/>
    </source>
</evidence>
<dbReference type="InterPro" id="IPR029058">
    <property type="entry name" value="AB_hydrolase_fold"/>
</dbReference>
<evidence type="ECO:0000313" key="6">
    <source>
        <dbReference type="EMBL" id="CAH1407376.1"/>
    </source>
</evidence>
<proteinExistence type="inferred from homology"/>
<dbReference type="GO" id="GO:0016042">
    <property type="term" value="P:lipid catabolic process"/>
    <property type="evidence" value="ECO:0007669"/>
    <property type="project" value="TreeGrafter"/>
</dbReference>
<dbReference type="Proteomes" id="UP001152798">
    <property type="component" value="Chromosome 7"/>
</dbReference>
<comment type="subcellular location">
    <subcellularLocation>
        <location evidence="1">Secreted</location>
    </subcellularLocation>
</comment>
<organism evidence="6 7">
    <name type="scientific">Nezara viridula</name>
    <name type="common">Southern green stink bug</name>
    <name type="synonym">Cimex viridulus</name>
    <dbReference type="NCBI Taxonomy" id="85310"/>
    <lineage>
        <taxon>Eukaryota</taxon>
        <taxon>Metazoa</taxon>
        <taxon>Ecdysozoa</taxon>
        <taxon>Arthropoda</taxon>
        <taxon>Hexapoda</taxon>
        <taxon>Insecta</taxon>
        <taxon>Pterygota</taxon>
        <taxon>Neoptera</taxon>
        <taxon>Paraneoptera</taxon>
        <taxon>Hemiptera</taxon>
        <taxon>Heteroptera</taxon>
        <taxon>Panheteroptera</taxon>
        <taxon>Pentatomomorpha</taxon>
        <taxon>Pentatomoidea</taxon>
        <taxon>Pentatomidae</taxon>
        <taxon>Pentatominae</taxon>
        <taxon>Nezara</taxon>
    </lineage>
</organism>
<protein>
    <recommendedName>
        <fullName evidence="5">Lipase domain-containing protein</fullName>
    </recommendedName>
</protein>
<evidence type="ECO:0000256" key="3">
    <source>
        <dbReference type="ARBA" id="ARBA00022525"/>
    </source>
</evidence>
<gene>
    <name evidence="6" type="ORF">NEZAVI_LOCUS15096</name>
</gene>
<evidence type="ECO:0000313" key="7">
    <source>
        <dbReference type="Proteomes" id="UP001152798"/>
    </source>
</evidence>
<dbReference type="Gene3D" id="3.40.50.1820">
    <property type="entry name" value="alpha/beta hydrolase"/>
    <property type="match status" value="1"/>
</dbReference>
<dbReference type="InterPro" id="IPR013818">
    <property type="entry name" value="Lipase"/>
</dbReference>
<evidence type="ECO:0000256" key="2">
    <source>
        <dbReference type="ARBA" id="ARBA00010701"/>
    </source>
</evidence>
<dbReference type="GO" id="GO:0017171">
    <property type="term" value="F:serine hydrolase activity"/>
    <property type="evidence" value="ECO:0007669"/>
    <property type="project" value="TreeGrafter"/>
</dbReference>
<dbReference type="Pfam" id="PF00151">
    <property type="entry name" value="Lipase"/>
    <property type="match status" value="1"/>
</dbReference>
<dbReference type="PANTHER" id="PTHR11610">
    <property type="entry name" value="LIPASE"/>
    <property type="match status" value="1"/>
</dbReference>
<name>A0A9P0HTZ7_NEZVI</name>
<keyword evidence="7" id="KW-1185">Reference proteome</keyword>
<comment type="similarity">
    <text evidence="2 4">Belongs to the AB hydrolase superfamily. Lipase family.</text>
</comment>
<dbReference type="GO" id="GO:0016298">
    <property type="term" value="F:lipase activity"/>
    <property type="evidence" value="ECO:0007669"/>
    <property type="project" value="InterPro"/>
</dbReference>
<evidence type="ECO:0000256" key="1">
    <source>
        <dbReference type="ARBA" id="ARBA00004613"/>
    </source>
</evidence>
<dbReference type="SUPFAM" id="SSF53474">
    <property type="entry name" value="alpha/beta-Hydrolases"/>
    <property type="match status" value="1"/>
</dbReference>
<dbReference type="InterPro" id="IPR000734">
    <property type="entry name" value="TAG_lipase"/>
</dbReference>
<sequence length="345" mass="37875">MASPTSGIPQVNYLEVSLQGDKEGSCDVREADRIQLGITMTMDIGTESKANKGTDLDRFQLIMSNESGNLLLTLTLCCYRSERRVLLDLKNKIVPESYDPVANIKVIIHGYSSLDFMDDVIDGYLERGRDTLLVVDWETLASKPCYVSAKMNTRQVGRCTGEALSVLKPTGAVHIVGFSLGAHVAGHVSNYLTNNHGVLIDRITGLDPALPLYATPVDEFKLDKSDAKFVDVIHSNPGMFGKAEPSGHVDFYINGASIQPGCYNVSNPPRCSHRRSAEVFGESINSVKGFWGVKCASFFSYLAGICKQIKNSHKRIIMGEYASNSSRGIYYVETTKEPPYARGLN</sequence>
<evidence type="ECO:0000259" key="5">
    <source>
        <dbReference type="Pfam" id="PF00151"/>
    </source>
</evidence>
<dbReference type="PANTHER" id="PTHR11610:SF151">
    <property type="entry name" value="PHOSPHOLIPASE A1 MEMBER A-LIKE PROTEIN"/>
    <property type="match status" value="1"/>
</dbReference>
<dbReference type="EMBL" id="OV725083">
    <property type="protein sequence ID" value="CAH1407376.1"/>
    <property type="molecule type" value="Genomic_DNA"/>
</dbReference>